<accession>A0AB39YHN5</accession>
<dbReference type="PANTHER" id="PTHR36437:SF2">
    <property type="entry name" value="GLYOXALASE_BLEOMYCIN RESISTANCE PROTEIN_DIOXYGENASE"/>
    <property type="match status" value="1"/>
</dbReference>
<name>A0AB39YHN5_9ACTN</name>
<evidence type="ECO:0000259" key="1">
    <source>
        <dbReference type="PROSITE" id="PS51819"/>
    </source>
</evidence>
<proteinExistence type="predicted"/>
<dbReference type="InterPro" id="IPR004360">
    <property type="entry name" value="Glyas_Fos-R_dOase_dom"/>
</dbReference>
<dbReference type="PROSITE" id="PS51819">
    <property type="entry name" value="VOC"/>
    <property type="match status" value="1"/>
</dbReference>
<dbReference type="InterPro" id="IPR037523">
    <property type="entry name" value="VOC_core"/>
</dbReference>
<evidence type="ECO:0000313" key="2">
    <source>
        <dbReference type="EMBL" id="XDV68047.1"/>
    </source>
</evidence>
<dbReference type="EMBL" id="CP165727">
    <property type="protein sequence ID" value="XDV68047.1"/>
    <property type="molecule type" value="Genomic_DNA"/>
</dbReference>
<dbReference type="SUPFAM" id="SSF54593">
    <property type="entry name" value="Glyoxalase/Bleomycin resistance protein/Dihydroxybiphenyl dioxygenase"/>
    <property type="match status" value="1"/>
</dbReference>
<dbReference type="Gene3D" id="3.10.180.10">
    <property type="entry name" value="2,3-Dihydroxybiphenyl 1,2-Dioxygenase, domain 1"/>
    <property type="match status" value="1"/>
</dbReference>
<dbReference type="AlphaFoldDB" id="A0AB39YHN5"/>
<dbReference type="PANTHER" id="PTHR36437">
    <property type="entry name" value="GLYOXALASE/BLEOMYCIN RESISTANCE PROTEIN/DIOXYGENASE"/>
    <property type="match status" value="1"/>
</dbReference>
<dbReference type="Pfam" id="PF00903">
    <property type="entry name" value="Glyoxalase"/>
    <property type="match status" value="1"/>
</dbReference>
<protein>
    <submittedName>
        <fullName evidence="2">VOC family protein</fullName>
    </submittedName>
</protein>
<sequence length="124" mass="13242">MNISHTRFVTVPVSDQDRAQAFYVDTLGFEVVSDRAVGPVRWLQVAPKDAQTSFVLATAEMGFTPGNLAATLLESTDLDADCAELAQAGVEVDGPVDYPWGRQAKFADPDGNTWVLAAPVPAGF</sequence>
<organism evidence="2">
    <name type="scientific">Streptomyces sp. R33</name>
    <dbReference type="NCBI Taxonomy" id="3238629"/>
    <lineage>
        <taxon>Bacteria</taxon>
        <taxon>Bacillati</taxon>
        <taxon>Actinomycetota</taxon>
        <taxon>Actinomycetes</taxon>
        <taxon>Kitasatosporales</taxon>
        <taxon>Streptomycetaceae</taxon>
        <taxon>Streptomyces</taxon>
    </lineage>
</organism>
<gene>
    <name evidence="2" type="ORF">AB5J51_36520</name>
</gene>
<dbReference type="InterPro" id="IPR029068">
    <property type="entry name" value="Glyas_Bleomycin-R_OHBP_Dase"/>
</dbReference>
<dbReference type="RefSeq" id="WP_369779678.1">
    <property type="nucleotide sequence ID" value="NZ_CP165727.1"/>
</dbReference>
<feature type="domain" description="VOC" evidence="1">
    <location>
        <begin position="5"/>
        <end position="119"/>
    </location>
</feature>
<reference evidence="2" key="1">
    <citation type="submission" date="2024-08" db="EMBL/GenBank/DDBJ databases">
        <authorList>
            <person name="Yu S.T."/>
        </authorList>
    </citation>
    <scope>NUCLEOTIDE SEQUENCE</scope>
    <source>
        <strain evidence="2">R33</strain>
    </source>
</reference>